<dbReference type="InterPro" id="IPR017941">
    <property type="entry name" value="Rieske_2Fe-2S"/>
</dbReference>
<dbReference type="SUPFAM" id="SSF51905">
    <property type="entry name" value="FAD/NAD(P)-binding domain"/>
    <property type="match status" value="1"/>
</dbReference>
<dbReference type="Proteomes" id="UP001205311">
    <property type="component" value="Unassembled WGS sequence"/>
</dbReference>
<keyword evidence="2" id="KW-0479">Metal-binding</keyword>
<dbReference type="PRINTS" id="PR00162">
    <property type="entry name" value="RIESKE"/>
</dbReference>
<dbReference type="RefSeq" id="WP_253671053.1">
    <property type="nucleotide sequence ID" value="NZ_JAMTCP010000024.1"/>
</dbReference>
<comment type="caution">
    <text evidence="8">The sequence shown here is derived from an EMBL/GenBank/DDBJ whole genome shotgun (WGS) entry which is preliminary data.</text>
</comment>
<evidence type="ECO:0000256" key="6">
    <source>
        <dbReference type="SAM" id="MobiDB-lite"/>
    </source>
</evidence>
<evidence type="ECO:0000259" key="7">
    <source>
        <dbReference type="PROSITE" id="PS51296"/>
    </source>
</evidence>
<evidence type="ECO:0000256" key="4">
    <source>
        <dbReference type="ARBA" id="ARBA00023014"/>
    </source>
</evidence>
<keyword evidence="9" id="KW-1185">Reference proteome</keyword>
<dbReference type="PANTHER" id="PTHR13847">
    <property type="entry name" value="SARCOSINE DEHYDROGENASE-RELATED"/>
    <property type="match status" value="1"/>
</dbReference>
<keyword evidence="3" id="KW-0408">Iron</keyword>
<feature type="domain" description="Rieske" evidence="7">
    <location>
        <begin position="420"/>
        <end position="505"/>
    </location>
</feature>
<gene>
    <name evidence="8" type="ORF">LX15_003897</name>
</gene>
<organism evidence="8 9">
    <name type="scientific">Streptoalloteichus tenebrarius (strain ATCC 17920 / DSM 40477 / JCM 4838 / CBS 697.72 / NBRC 16177 / NCIMB 11028 / NRRL B-12390 / A12253. 1 / ISP 5477)</name>
    <name type="common">Streptomyces tenebrarius</name>
    <dbReference type="NCBI Taxonomy" id="1933"/>
    <lineage>
        <taxon>Bacteria</taxon>
        <taxon>Bacillati</taxon>
        <taxon>Actinomycetota</taxon>
        <taxon>Actinomycetes</taxon>
        <taxon>Pseudonocardiales</taxon>
        <taxon>Pseudonocardiaceae</taxon>
        <taxon>Streptoalloteichus</taxon>
    </lineage>
</organism>
<dbReference type="Gene3D" id="3.50.50.60">
    <property type="entry name" value="FAD/NAD(P)-binding domain"/>
    <property type="match status" value="1"/>
</dbReference>
<keyword evidence="1" id="KW-0001">2Fe-2S</keyword>
<dbReference type="Pfam" id="PF01266">
    <property type="entry name" value="DAO"/>
    <property type="match status" value="1"/>
</dbReference>
<evidence type="ECO:0000256" key="3">
    <source>
        <dbReference type="ARBA" id="ARBA00023004"/>
    </source>
</evidence>
<keyword evidence="5" id="KW-1015">Disulfide bond</keyword>
<proteinExistence type="predicted"/>
<dbReference type="PANTHER" id="PTHR13847:SF274">
    <property type="entry name" value="RIESKE 2FE-2S IRON-SULFUR PROTEIN YHFW-RELATED"/>
    <property type="match status" value="1"/>
</dbReference>
<evidence type="ECO:0000256" key="1">
    <source>
        <dbReference type="ARBA" id="ARBA00022714"/>
    </source>
</evidence>
<reference evidence="8 9" key="1">
    <citation type="submission" date="2022-06" db="EMBL/GenBank/DDBJ databases">
        <title>Genomic Encyclopedia of Archaeal and Bacterial Type Strains, Phase II (KMG-II): from individual species to whole genera.</title>
        <authorList>
            <person name="Goeker M."/>
        </authorList>
    </citation>
    <scope>NUCLEOTIDE SEQUENCE [LARGE SCALE GENOMIC DNA]</scope>
    <source>
        <strain evidence="8 9">DSM 40477</strain>
    </source>
</reference>
<dbReference type="Pfam" id="PF00355">
    <property type="entry name" value="Rieske"/>
    <property type="match status" value="1"/>
</dbReference>
<protein>
    <submittedName>
        <fullName evidence="8">Glycine/D-amino acid oxidase (Deaminating)</fullName>
    </submittedName>
</protein>
<dbReference type="InterPro" id="IPR038010">
    <property type="entry name" value="YhfW_C"/>
</dbReference>
<evidence type="ECO:0000256" key="2">
    <source>
        <dbReference type="ARBA" id="ARBA00022723"/>
    </source>
</evidence>
<evidence type="ECO:0000313" key="9">
    <source>
        <dbReference type="Proteomes" id="UP001205311"/>
    </source>
</evidence>
<dbReference type="SUPFAM" id="SSF50022">
    <property type="entry name" value="ISP domain"/>
    <property type="match status" value="1"/>
</dbReference>
<evidence type="ECO:0000256" key="5">
    <source>
        <dbReference type="ARBA" id="ARBA00023157"/>
    </source>
</evidence>
<dbReference type="PROSITE" id="PS51296">
    <property type="entry name" value="RIESKE"/>
    <property type="match status" value="1"/>
</dbReference>
<accession>A0ABT1HXF1</accession>
<sequence>METPALSGPSYWETSAPAPDRADVELPAEVDVAVLGAGIAGITTAYLLTLAGRSVALVEAGRIASGVSGATTAKVSTQHGMKYHRLAALHGQEAAARYADSQTAALEWIAAEVERLGVDCAFRRRESWLFTEDPRKVPDLRREAEAAARAGLTAEFRDAVGLPFETAGGVVVTGQAEFHPRRWLLTLADRAEAAGCVIAEGVRALTVEPGGDGRIVLTTRGRLRARDVVVTTHYPILDRGVFFARLDPVRDLVVAAPVDEPPDGLFLGVDSGHSIRTTPLDDGRHLLIALGEHSRPGAHEDVVARHRRLVEWTRRRFPIGAPTHQWSAHDLATPDALPYIGRYLPGVHNLWVATGFGQWGMTGGTLAGLLLRDLVTGEENDWAPLYDPARRPRLGSLPTVGRFNATVARHAAVDHARALGNRRQPADLAPGEATVTRVGSRLVAAHRDEEGVLHTVSARCTHLGCLVAFNNAERTWDCPCHGSRFRPDGSVLHGPAVHPLSPVDVSGADRDRA</sequence>
<dbReference type="InterPro" id="IPR006076">
    <property type="entry name" value="FAD-dep_OxRdtase"/>
</dbReference>
<dbReference type="CDD" id="cd03477">
    <property type="entry name" value="Rieske_YhfW_C"/>
    <property type="match status" value="1"/>
</dbReference>
<dbReference type="InterPro" id="IPR036188">
    <property type="entry name" value="FAD/NAD-bd_sf"/>
</dbReference>
<evidence type="ECO:0000313" key="8">
    <source>
        <dbReference type="EMBL" id="MCP2260184.1"/>
    </source>
</evidence>
<dbReference type="Gene3D" id="2.102.10.10">
    <property type="entry name" value="Rieske [2Fe-2S] iron-sulphur domain"/>
    <property type="match status" value="1"/>
</dbReference>
<keyword evidence="4" id="KW-0411">Iron-sulfur</keyword>
<dbReference type="Gene3D" id="3.30.9.10">
    <property type="entry name" value="D-Amino Acid Oxidase, subunit A, domain 2"/>
    <property type="match status" value="1"/>
</dbReference>
<dbReference type="InterPro" id="IPR005805">
    <property type="entry name" value="Rieske_Fe-S_prot_C"/>
</dbReference>
<dbReference type="EMBL" id="JAMTCP010000024">
    <property type="protein sequence ID" value="MCP2260184.1"/>
    <property type="molecule type" value="Genomic_DNA"/>
</dbReference>
<dbReference type="InterPro" id="IPR036922">
    <property type="entry name" value="Rieske_2Fe-2S_sf"/>
</dbReference>
<feature type="region of interest" description="Disordered" evidence="6">
    <location>
        <begin position="491"/>
        <end position="513"/>
    </location>
</feature>
<name>A0ABT1HXF1_STRSD</name>